<gene>
    <name evidence="2" type="primary">ccoS</name>
    <name evidence="2" type="ORF">DUE52_24735</name>
</gene>
<dbReference type="RefSeq" id="WP_114408757.1">
    <property type="nucleotide sequence ID" value="NZ_QOWE01000024.1"/>
</dbReference>
<dbReference type="EMBL" id="QOWE01000024">
    <property type="protein sequence ID" value="RCR66763.1"/>
    <property type="molecule type" value="Genomic_DNA"/>
</dbReference>
<keyword evidence="1" id="KW-0472">Membrane</keyword>
<keyword evidence="1" id="KW-1133">Transmembrane helix</keyword>
<evidence type="ECO:0000256" key="1">
    <source>
        <dbReference type="SAM" id="Phobius"/>
    </source>
</evidence>
<evidence type="ECO:0000313" key="2">
    <source>
        <dbReference type="EMBL" id="RCR66763.1"/>
    </source>
</evidence>
<dbReference type="PANTHER" id="PTHR41532:SF1">
    <property type="entry name" value="FIXS PROTEIN"/>
    <property type="match status" value="1"/>
</dbReference>
<feature type="transmembrane region" description="Helical" evidence="1">
    <location>
        <begin position="6"/>
        <end position="24"/>
    </location>
</feature>
<protein>
    <submittedName>
        <fullName evidence="2">Cbb3-type cytochrome oxidase assembly protein CcoS</fullName>
    </submittedName>
</protein>
<comment type="caution">
    <text evidence="2">The sequence shown here is derived from an EMBL/GenBank/DDBJ whole genome shotgun (WGS) entry which is preliminary data.</text>
</comment>
<dbReference type="NCBIfam" id="TIGR00847">
    <property type="entry name" value="ccoS"/>
    <property type="match status" value="1"/>
</dbReference>
<dbReference type="PANTHER" id="PTHR41532">
    <property type="entry name" value="FIXS PROTEIN"/>
    <property type="match status" value="1"/>
</dbReference>
<dbReference type="Proteomes" id="UP000253383">
    <property type="component" value="Unassembled WGS sequence"/>
</dbReference>
<keyword evidence="3" id="KW-1185">Reference proteome</keyword>
<dbReference type="OrthoDB" id="9802763at2"/>
<reference evidence="2 3" key="1">
    <citation type="submission" date="2018-07" db="EMBL/GenBank/DDBJ databases">
        <title>Genome analysis of Larkinella rosea.</title>
        <authorList>
            <person name="Zhou Z."/>
            <person name="Wang G."/>
        </authorList>
    </citation>
    <scope>NUCLEOTIDE SEQUENCE [LARGE SCALE GENOMIC DNA]</scope>
    <source>
        <strain evidence="3">zzj9</strain>
    </source>
</reference>
<keyword evidence="1" id="KW-0812">Transmembrane</keyword>
<proteinExistence type="predicted"/>
<organism evidence="2 3">
    <name type="scientific">Larkinella punicea</name>
    <dbReference type="NCBI Taxonomy" id="2315727"/>
    <lineage>
        <taxon>Bacteria</taxon>
        <taxon>Pseudomonadati</taxon>
        <taxon>Bacteroidota</taxon>
        <taxon>Cytophagia</taxon>
        <taxon>Cytophagales</taxon>
        <taxon>Spirosomataceae</taxon>
        <taxon>Larkinella</taxon>
    </lineage>
</organism>
<dbReference type="InterPro" id="IPR004714">
    <property type="entry name" value="Cyt_oxidase_maturation_cbb3"/>
</dbReference>
<evidence type="ECO:0000313" key="3">
    <source>
        <dbReference type="Proteomes" id="UP000253383"/>
    </source>
</evidence>
<sequence>MNIIFFMIGISLLLALGFFGAFLWSMKTGQQDDLYTPSMRMLLDDNEPTTTSSIDTPHNSSLPL</sequence>
<name>A0A368JJN4_9BACT</name>
<accession>A0A368JJN4</accession>
<dbReference type="Pfam" id="PF03597">
    <property type="entry name" value="FixS"/>
    <property type="match status" value="1"/>
</dbReference>
<dbReference type="AlphaFoldDB" id="A0A368JJN4"/>